<evidence type="ECO:0000313" key="2">
    <source>
        <dbReference type="EMBL" id="KAA8501387.1"/>
    </source>
</evidence>
<sequence length="284" mass="31404">MALPGTPGQRISDLCNGNKIKQKELAEKIGVSASQLSRIVSGETRTVSSDILIGVAKEFKVSTDYILGLSNISVRKSYDISELGLSEGAVKGLVTGAVNVQILNRLLEHRNFPKLMDLIRIYFQDTAAKGIMARNQLIEMATASLSDLMKEHPEHRAEARQDLQFLNAQKMGDHEAEIEKIKNVFLTILRDIKKEMDSSEQPGETITATMFQTMQEAMKNHQQEPLSMDDVTAMIAGQVGQLLPMDEETAGQFQQLAKKMIELAGKETKIDGGNHDVTTKRSSM</sequence>
<evidence type="ECO:0000313" key="3">
    <source>
        <dbReference type="Proteomes" id="UP000322025"/>
    </source>
</evidence>
<organism evidence="2 3">
    <name type="scientific">Mediterraneibacter catenae</name>
    <dbReference type="NCBI Taxonomy" id="2594882"/>
    <lineage>
        <taxon>Bacteria</taxon>
        <taxon>Bacillati</taxon>
        <taxon>Bacillota</taxon>
        <taxon>Clostridia</taxon>
        <taxon>Lachnospirales</taxon>
        <taxon>Lachnospiraceae</taxon>
        <taxon>Mediterraneibacter</taxon>
    </lineage>
</organism>
<name>A0A5M9HXK4_9FIRM</name>
<dbReference type="CDD" id="cd00093">
    <property type="entry name" value="HTH_XRE"/>
    <property type="match status" value="1"/>
</dbReference>
<dbReference type="EMBL" id="VMSO01000009">
    <property type="protein sequence ID" value="KAA8501387.1"/>
    <property type="molecule type" value="Genomic_DNA"/>
</dbReference>
<dbReference type="Gene3D" id="1.10.260.40">
    <property type="entry name" value="lambda repressor-like DNA-binding domains"/>
    <property type="match status" value="1"/>
</dbReference>
<reference evidence="2" key="1">
    <citation type="submission" date="2019-07" db="EMBL/GenBank/DDBJ databases">
        <authorList>
            <person name="Wongkuna S."/>
            <person name="Scaria J."/>
        </authorList>
    </citation>
    <scope>NUCLEOTIDE SEQUENCE [LARGE SCALE GENOMIC DNA]</scope>
    <source>
        <strain evidence="2">SW178</strain>
    </source>
</reference>
<protein>
    <submittedName>
        <fullName evidence="2">Helix-turn-helix transcriptional regulator</fullName>
    </submittedName>
</protein>
<dbReference type="InterPro" id="IPR001387">
    <property type="entry name" value="Cro/C1-type_HTH"/>
</dbReference>
<dbReference type="SMART" id="SM00530">
    <property type="entry name" value="HTH_XRE"/>
    <property type="match status" value="1"/>
</dbReference>
<accession>A0A5M9HXK4</accession>
<dbReference type="AlphaFoldDB" id="A0A5M9HXK4"/>
<feature type="domain" description="HTH cro/C1-type" evidence="1">
    <location>
        <begin position="11"/>
        <end position="66"/>
    </location>
</feature>
<dbReference type="InterPro" id="IPR010982">
    <property type="entry name" value="Lambda_DNA-bd_dom_sf"/>
</dbReference>
<dbReference type="RefSeq" id="WP_052083805.1">
    <property type="nucleotide sequence ID" value="NZ_VMSO01000009.1"/>
</dbReference>
<proteinExistence type="predicted"/>
<dbReference type="Proteomes" id="UP000322025">
    <property type="component" value="Unassembled WGS sequence"/>
</dbReference>
<dbReference type="Pfam" id="PF01381">
    <property type="entry name" value="HTH_3"/>
    <property type="match status" value="1"/>
</dbReference>
<dbReference type="GO" id="GO:0003677">
    <property type="term" value="F:DNA binding"/>
    <property type="evidence" value="ECO:0007669"/>
    <property type="project" value="InterPro"/>
</dbReference>
<gene>
    <name evidence="2" type="ORF">FNY66_08595</name>
</gene>
<comment type="caution">
    <text evidence="2">The sequence shown here is derived from an EMBL/GenBank/DDBJ whole genome shotgun (WGS) entry which is preliminary data.</text>
</comment>
<dbReference type="SUPFAM" id="SSF47413">
    <property type="entry name" value="lambda repressor-like DNA-binding domains"/>
    <property type="match status" value="1"/>
</dbReference>
<evidence type="ECO:0000259" key="1">
    <source>
        <dbReference type="PROSITE" id="PS50943"/>
    </source>
</evidence>
<dbReference type="OrthoDB" id="9805856at2"/>
<keyword evidence="3" id="KW-1185">Reference proteome</keyword>
<dbReference type="PROSITE" id="PS50943">
    <property type="entry name" value="HTH_CROC1"/>
    <property type="match status" value="1"/>
</dbReference>